<dbReference type="Pfam" id="PF08281">
    <property type="entry name" value="Sigma70_r4_2"/>
    <property type="match status" value="1"/>
</dbReference>
<evidence type="ECO:0000313" key="8">
    <source>
        <dbReference type="EMBL" id="RUL85546.1"/>
    </source>
</evidence>
<name>A0A432MG84_9BACT</name>
<feature type="domain" description="RNA polymerase sigma-70 region 2" evidence="5">
    <location>
        <begin position="49"/>
        <end position="114"/>
    </location>
</feature>
<evidence type="ECO:0000256" key="3">
    <source>
        <dbReference type="ARBA" id="ARBA00023082"/>
    </source>
</evidence>
<evidence type="ECO:0000256" key="1">
    <source>
        <dbReference type="ARBA" id="ARBA00010641"/>
    </source>
</evidence>
<dbReference type="Gene3D" id="1.10.1740.10">
    <property type="match status" value="1"/>
</dbReference>
<accession>A0A432MG84</accession>
<dbReference type="GO" id="GO:0006352">
    <property type="term" value="P:DNA-templated transcription initiation"/>
    <property type="evidence" value="ECO:0007669"/>
    <property type="project" value="InterPro"/>
</dbReference>
<dbReference type="InterPro" id="IPR036388">
    <property type="entry name" value="WH-like_DNA-bd_sf"/>
</dbReference>
<dbReference type="CDD" id="cd06171">
    <property type="entry name" value="Sigma70_r4"/>
    <property type="match status" value="1"/>
</dbReference>
<keyword evidence="3" id="KW-0731">Sigma factor</keyword>
<dbReference type="InterPro" id="IPR013325">
    <property type="entry name" value="RNA_pol_sigma_r2"/>
</dbReference>
<dbReference type="Pfam" id="PF04542">
    <property type="entry name" value="Sigma70_r2"/>
    <property type="match status" value="1"/>
</dbReference>
<evidence type="ECO:0000259" key="5">
    <source>
        <dbReference type="Pfam" id="PF04542"/>
    </source>
</evidence>
<organism evidence="8 9">
    <name type="scientific">Tautonia sociabilis</name>
    <dbReference type="NCBI Taxonomy" id="2080755"/>
    <lineage>
        <taxon>Bacteria</taxon>
        <taxon>Pseudomonadati</taxon>
        <taxon>Planctomycetota</taxon>
        <taxon>Planctomycetia</taxon>
        <taxon>Isosphaerales</taxon>
        <taxon>Isosphaeraceae</taxon>
        <taxon>Tautonia</taxon>
    </lineage>
</organism>
<dbReference type="InterPro" id="IPR007627">
    <property type="entry name" value="RNA_pol_sigma70_r2"/>
</dbReference>
<dbReference type="AlphaFoldDB" id="A0A432MG84"/>
<sequence length="521" mass="55925">MSRARRGVVGRDLRAIFNAGVVREMADGELLERFLTREGEAAELAFAALVERHGPMVLRVCRSVLRDDHEASDAFQATFLVLVRKAGSMWVADSIGPWLHQVALRVARGARSAKARRRRIEARAAVLETAGPSEPAGPDDLEALIHEELNRLHERYRSPVVLCCLEGLTLDQAARRLGWPMGTVQSRLARGRQRLRERLSRRGVSPSAGTFAAAIASERARDAVPAALSEATIQAATQVAALGATVAGVVPASVARLAKGAMRSMFITKLTKISAGVLAAGVIATGVGFLSASERPNQEPRAEGTEPASAAAKMTDEHRVAQATSMNNLQRIALAMHIYAQEHGGRLPPAAIHKDGTPLLSWRVALLPFIGEERLFEQFNLDEPWDSPSNLALASQMPEVYAPVAGQGETRASTYVQVLVGPGTLFEGEAGRKLDDIPDGPALTLLVVEAAEPVLWTKPEDILYDPDRPREGLGGQFEGGTNVAFADGAVRFLSNEVRPEVLRALSSRDGGEIVGSDALQP</sequence>
<dbReference type="SUPFAM" id="SSF88659">
    <property type="entry name" value="Sigma3 and sigma4 domains of RNA polymerase sigma factors"/>
    <property type="match status" value="1"/>
</dbReference>
<evidence type="ECO:0000259" key="6">
    <source>
        <dbReference type="Pfam" id="PF07596"/>
    </source>
</evidence>
<gene>
    <name evidence="8" type="ORF">TsocGM_18380</name>
</gene>
<dbReference type="Gene3D" id="1.10.10.10">
    <property type="entry name" value="Winged helix-like DNA-binding domain superfamily/Winged helix DNA-binding domain"/>
    <property type="match status" value="1"/>
</dbReference>
<evidence type="ECO:0000256" key="2">
    <source>
        <dbReference type="ARBA" id="ARBA00023015"/>
    </source>
</evidence>
<dbReference type="InterPro" id="IPR013324">
    <property type="entry name" value="RNA_pol_sigma_r3/r4-like"/>
</dbReference>
<dbReference type="SUPFAM" id="SSF88946">
    <property type="entry name" value="Sigma2 domain of RNA polymerase sigma factors"/>
    <property type="match status" value="1"/>
</dbReference>
<dbReference type="InterPro" id="IPR013249">
    <property type="entry name" value="RNA_pol_sigma70_r4_t2"/>
</dbReference>
<dbReference type="GO" id="GO:0016987">
    <property type="term" value="F:sigma factor activity"/>
    <property type="evidence" value="ECO:0007669"/>
    <property type="project" value="UniProtKB-KW"/>
</dbReference>
<keyword evidence="4" id="KW-0804">Transcription</keyword>
<dbReference type="Pfam" id="PF07596">
    <property type="entry name" value="SBP_bac_10"/>
    <property type="match status" value="1"/>
</dbReference>
<proteinExistence type="inferred from homology"/>
<reference evidence="8 9" key="1">
    <citation type="submission" date="2018-12" db="EMBL/GenBank/DDBJ databases">
        <authorList>
            <person name="Toschakov S.V."/>
        </authorList>
    </citation>
    <scope>NUCLEOTIDE SEQUENCE [LARGE SCALE GENOMIC DNA]</scope>
    <source>
        <strain evidence="8 9">GM2012</strain>
    </source>
</reference>
<dbReference type="GO" id="GO:0003677">
    <property type="term" value="F:DNA binding"/>
    <property type="evidence" value="ECO:0007669"/>
    <property type="project" value="InterPro"/>
</dbReference>
<reference evidence="8 9" key="2">
    <citation type="submission" date="2019-01" db="EMBL/GenBank/DDBJ databases">
        <title>Tautonia sociabilis, a novel thermotolerant planctomycete of Isosphaeraceae family, isolated from a 4000 m deep subterranean habitat.</title>
        <authorList>
            <person name="Kovaleva O.L."/>
            <person name="Elcheninov A.G."/>
            <person name="Van Heerden E."/>
            <person name="Toshchakov S.V."/>
            <person name="Novikov A."/>
            <person name="Bonch-Osmolovskaya E.A."/>
            <person name="Kublanov I.V."/>
        </authorList>
    </citation>
    <scope>NUCLEOTIDE SEQUENCE [LARGE SCALE GENOMIC DNA]</scope>
    <source>
        <strain evidence="8 9">GM2012</strain>
    </source>
</reference>
<keyword evidence="2" id="KW-0805">Transcription regulation</keyword>
<comment type="similarity">
    <text evidence="1">Belongs to the sigma-70 factor family. ECF subfamily.</text>
</comment>
<comment type="caution">
    <text evidence="8">The sequence shown here is derived from an EMBL/GenBank/DDBJ whole genome shotgun (WGS) entry which is preliminary data.</text>
</comment>
<keyword evidence="9" id="KW-1185">Reference proteome</keyword>
<evidence type="ECO:0000313" key="9">
    <source>
        <dbReference type="Proteomes" id="UP000280296"/>
    </source>
</evidence>
<dbReference type="PANTHER" id="PTHR43133:SF51">
    <property type="entry name" value="RNA POLYMERASE SIGMA FACTOR"/>
    <property type="match status" value="1"/>
</dbReference>
<dbReference type="InterPro" id="IPR014284">
    <property type="entry name" value="RNA_pol_sigma-70_dom"/>
</dbReference>
<evidence type="ECO:0000256" key="4">
    <source>
        <dbReference type="ARBA" id="ARBA00023163"/>
    </source>
</evidence>
<dbReference type="InterPro" id="IPR027558">
    <property type="entry name" value="Pre_pil_HX9DG_C"/>
</dbReference>
<dbReference type="PANTHER" id="PTHR43133">
    <property type="entry name" value="RNA POLYMERASE ECF-TYPE SIGMA FACTO"/>
    <property type="match status" value="1"/>
</dbReference>
<feature type="domain" description="RNA polymerase sigma factor 70 region 4 type 2" evidence="7">
    <location>
        <begin position="144"/>
        <end position="195"/>
    </location>
</feature>
<protein>
    <submittedName>
        <fullName evidence="8">Sigma-70 family RNA polymerase sigma factor</fullName>
    </submittedName>
</protein>
<feature type="domain" description="DUF1559" evidence="6">
    <location>
        <begin position="323"/>
        <end position="397"/>
    </location>
</feature>
<evidence type="ECO:0000259" key="7">
    <source>
        <dbReference type="Pfam" id="PF08281"/>
    </source>
</evidence>
<dbReference type="NCBIfam" id="TIGR04294">
    <property type="entry name" value="pre_pil_HX9DG"/>
    <property type="match status" value="1"/>
</dbReference>
<dbReference type="InterPro" id="IPR039425">
    <property type="entry name" value="RNA_pol_sigma-70-like"/>
</dbReference>
<dbReference type="Proteomes" id="UP000280296">
    <property type="component" value="Unassembled WGS sequence"/>
</dbReference>
<dbReference type="NCBIfam" id="TIGR02937">
    <property type="entry name" value="sigma70-ECF"/>
    <property type="match status" value="1"/>
</dbReference>
<dbReference type="EMBL" id="RYZH01000039">
    <property type="protein sequence ID" value="RUL85546.1"/>
    <property type="molecule type" value="Genomic_DNA"/>
</dbReference>
<dbReference type="InterPro" id="IPR011453">
    <property type="entry name" value="DUF1559"/>
</dbReference>